<evidence type="ECO:0000313" key="1">
    <source>
        <dbReference type="EMBL" id="OEZ91136.1"/>
    </source>
</evidence>
<comment type="caution">
    <text evidence="1">The sequence shown here is derived from an EMBL/GenBank/DDBJ whole genome shotgun (WGS) entry which is preliminary data.</text>
</comment>
<accession>A0A1E7W5V7</accession>
<sequence length="206" mass="22491">MQGIARAGARLRHFGLRGQHFLPGQETIAARQVTRFHAALYVLVQVFEVVQVALFFGQHFVRGSRFPQAQPHLAGDLEPRAVALRLDILTGTGSKLLPRRRLARQQHRRGDRHLGFAQATVVEPAVGAVGQAQHGRAGQPRLCDVMGGSRFLLARSERGDGNRLLPGLLDDGVQGGACHRWQGITYQGAGKQCRQAQGAHENSFGE</sequence>
<gene>
    <name evidence="1" type="ORF">DUPY_52660</name>
</gene>
<protein>
    <submittedName>
        <fullName evidence="1">Uncharacterized protein</fullName>
    </submittedName>
</protein>
<evidence type="ECO:0000313" key="2">
    <source>
        <dbReference type="Proteomes" id="UP000175989"/>
    </source>
</evidence>
<proteinExistence type="predicted"/>
<reference evidence="2" key="1">
    <citation type="journal article" date="2016" name="Front. Microbiol.">
        <title>Molecular Keys to the Janthinobacterium and Duganella spp. Interaction with the Plant Pathogen Fusarium graminearum.</title>
        <authorList>
            <person name="Haack F.S."/>
            <person name="Poehlein A."/>
            <person name="Kroger C."/>
            <person name="Voigt C.A."/>
            <person name="Piepenbring M."/>
            <person name="Bode H.B."/>
            <person name="Daniel R."/>
            <person name="Schafer W."/>
            <person name="Streit W.R."/>
        </authorList>
    </citation>
    <scope>NUCLEOTIDE SEQUENCE [LARGE SCALE GENOMIC DNA]</scope>
    <source>
        <strain evidence="2">T54</strain>
    </source>
</reference>
<dbReference type="Proteomes" id="UP000175989">
    <property type="component" value="Unassembled WGS sequence"/>
</dbReference>
<name>A0A1E7W5V7_9BURK</name>
<dbReference type="AlphaFoldDB" id="A0A1E7W5V7"/>
<keyword evidence="2" id="KW-1185">Reference proteome</keyword>
<dbReference type="EMBL" id="LROM01000154">
    <property type="protein sequence ID" value="OEZ91136.1"/>
    <property type="molecule type" value="Genomic_DNA"/>
</dbReference>
<organism evidence="1 2">
    <name type="scientific">Duganella phyllosphaerae</name>
    <dbReference type="NCBI Taxonomy" id="762836"/>
    <lineage>
        <taxon>Bacteria</taxon>
        <taxon>Pseudomonadati</taxon>
        <taxon>Pseudomonadota</taxon>
        <taxon>Betaproteobacteria</taxon>
        <taxon>Burkholderiales</taxon>
        <taxon>Oxalobacteraceae</taxon>
        <taxon>Telluria group</taxon>
        <taxon>Duganella</taxon>
    </lineage>
</organism>